<dbReference type="PROSITE" id="PS50089">
    <property type="entry name" value="ZF_RING_2"/>
    <property type="match status" value="1"/>
</dbReference>
<feature type="region of interest" description="Disordered" evidence="15">
    <location>
        <begin position="3350"/>
        <end position="3370"/>
    </location>
</feature>
<organism evidence="17 18">
    <name type="scientific">Besnoitia besnoiti</name>
    <name type="common">Apicomplexan protozoan</name>
    <dbReference type="NCBI Taxonomy" id="94643"/>
    <lineage>
        <taxon>Eukaryota</taxon>
        <taxon>Sar</taxon>
        <taxon>Alveolata</taxon>
        <taxon>Apicomplexa</taxon>
        <taxon>Conoidasida</taxon>
        <taxon>Coccidia</taxon>
        <taxon>Eucoccidiorida</taxon>
        <taxon>Eimeriorina</taxon>
        <taxon>Sarcocystidae</taxon>
        <taxon>Besnoitia</taxon>
    </lineage>
</organism>
<dbReference type="GO" id="GO:0005829">
    <property type="term" value="C:cytosol"/>
    <property type="evidence" value="ECO:0007669"/>
    <property type="project" value="UniProtKB-SubCell"/>
</dbReference>
<dbReference type="InterPro" id="IPR001841">
    <property type="entry name" value="Znf_RING"/>
</dbReference>
<dbReference type="Pfam" id="PF22999">
    <property type="entry name" value="LTN1_E3_ligase_6th"/>
    <property type="match status" value="1"/>
</dbReference>
<feature type="region of interest" description="Disordered" evidence="15">
    <location>
        <begin position="2848"/>
        <end position="2920"/>
    </location>
</feature>
<feature type="region of interest" description="Disordered" evidence="15">
    <location>
        <begin position="2504"/>
        <end position="2546"/>
    </location>
</feature>
<comment type="catalytic activity">
    <reaction evidence="1">
        <text>S-ubiquitinyl-[E2 ubiquitin-conjugating enzyme]-L-cysteine + [acceptor protein]-L-lysine = [E2 ubiquitin-conjugating enzyme]-L-cysteine + N(6)-ubiquitinyl-[acceptor protein]-L-lysine.</text>
        <dbReference type="EC" id="2.3.2.27"/>
    </reaction>
</comment>
<feature type="compositionally biased region" description="Basic and acidic residues" evidence="15">
    <location>
        <begin position="106"/>
        <end position="122"/>
    </location>
</feature>
<feature type="compositionally biased region" description="Low complexity" evidence="15">
    <location>
        <begin position="1443"/>
        <end position="1456"/>
    </location>
</feature>
<dbReference type="GeneID" id="40309749"/>
<dbReference type="Proteomes" id="UP000224006">
    <property type="component" value="Chromosome III"/>
</dbReference>
<keyword evidence="11 14" id="KW-0863">Zinc-finger</keyword>
<evidence type="ECO:0000313" key="18">
    <source>
        <dbReference type="Proteomes" id="UP000224006"/>
    </source>
</evidence>
<evidence type="ECO:0000256" key="5">
    <source>
        <dbReference type="ARBA" id="ARBA00012483"/>
    </source>
</evidence>
<feature type="region of interest" description="Disordered" evidence="15">
    <location>
        <begin position="74"/>
        <end position="156"/>
    </location>
</feature>
<feature type="compositionally biased region" description="Low complexity" evidence="15">
    <location>
        <begin position="893"/>
        <end position="909"/>
    </location>
</feature>
<reference evidence="17 18" key="1">
    <citation type="submission" date="2017-09" db="EMBL/GenBank/DDBJ databases">
        <title>Genome sequencing of Besnoitia besnoiti strain Bb-Ger1.</title>
        <authorList>
            <person name="Schares G."/>
            <person name="Venepally P."/>
            <person name="Lorenzi H.A."/>
        </authorList>
    </citation>
    <scope>NUCLEOTIDE SEQUENCE [LARGE SCALE GENOMIC DNA]</scope>
    <source>
        <strain evidence="17 18">Bb-Ger1</strain>
    </source>
</reference>
<dbReference type="VEuPathDB" id="ToxoDB:BESB_048190"/>
<dbReference type="InterPro" id="IPR039795">
    <property type="entry name" value="LTN1/Rkr1"/>
</dbReference>
<dbReference type="InterPro" id="IPR013083">
    <property type="entry name" value="Znf_RING/FYVE/PHD"/>
</dbReference>
<dbReference type="RefSeq" id="XP_029220636.1">
    <property type="nucleotide sequence ID" value="XM_029363270.1"/>
</dbReference>
<evidence type="ECO:0000259" key="16">
    <source>
        <dbReference type="PROSITE" id="PS50089"/>
    </source>
</evidence>
<dbReference type="CDD" id="cd16491">
    <property type="entry name" value="RING-CH-C4HC3_LTN1"/>
    <property type="match status" value="1"/>
</dbReference>
<evidence type="ECO:0000256" key="7">
    <source>
        <dbReference type="ARBA" id="ARBA00022490"/>
    </source>
</evidence>
<evidence type="ECO:0000256" key="10">
    <source>
        <dbReference type="ARBA" id="ARBA00022737"/>
    </source>
</evidence>
<evidence type="ECO:0000256" key="15">
    <source>
        <dbReference type="SAM" id="MobiDB-lite"/>
    </source>
</evidence>
<keyword evidence="12" id="KW-0833">Ubl conjugation pathway</keyword>
<dbReference type="Pfam" id="PF22958">
    <property type="entry name" value="Ltn1_1st"/>
    <property type="match status" value="1"/>
</dbReference>
<dbReference type="InterPro" id="IPR039804">
    <property type="entry name" value="RING-CH-C4HC3_LTN1"/>
</dbReference>
<feature type="region of interest" description="Disordered" evidence="15">
    <location>
        <begin position="1390"/>
        <end position="1412"/>
    </location>
</feature>
<dbReference type="EMBL" id="NWUJ01000003">
    <property type="protein sequence ID" value="PFH36627.1"/>
    <property type="molecule type" value="Genomic_DNA"/>
</dbReference>
<feature type="region of interest" description="Disordered" evidence="15">
    <location>
        <begin position="1863"/>
        <end position="1890"/>
    </location>
</feature>
<feature type="region of interest" description="Disordered" evidence="15">
    <location>
        <begin position="893"/>
        <end position="927"/>
    </location>
</feature>
<evidence type="ECO:0000256" key="12">
    <source>
        <dbReference type="ARBA" id="ARBA00022786"/>
    </source>
</evidence>
<feature type="region of interest" description="Disordered" evidence="15">
    <location>
        <begin position="1183"/>
        <end position="1208"/>
    </location>
</feature>
<feature type="region of interest" description="Disordered" evidence="15">
    <location>
        <begin position="2449"/>
        <end position="2470"/>
    </location>
</feature>
<feature type="domain" description="RING-type" evidence="16">
    <location>
        <begin position="3549"/>
        <end position="3596"/>
    </location>
</feature>
<evidence type="ECO:0000256" key="8">
    <source>
        <dbReference type="ARBA" id="ARBA00022679"/>
    </source>
</evidence>
<feature type="compositionally biased region" description="Low complexity" evidence="15">
    <location>
        <begin position="2984"/>
        <end position="2994"/>
    </location>
</feature>
<evidence type="ECO:0000313" key="17">
    <source>
        <dbReference type="EMBL" id="PFH36627.1"/>
    </source>
</evidence>
<comment type="subcellular location">
    <subcellularLocation>
        <location evidence="2">Cytoplasm</location>
        <location evidence="2">Cytosol</location>
    </subcellularLocation>
</comment>
<accession>A0A2A9MLR4</accession>
<sequence length="3599" mass="376754">MAPKPSPSSSPAASRGKISGKELKHQLRGTAASSARAANLFFSSESSGGAPSLTGGGATQLAAIFAHFAQVATTTDPAAAEAAETRKAPRAAPSSGSPSSSGEAPSQHREETRRASAERRDSAAAYGRSGGGLGAQASAGARSAAPSPSGDGREQAQVDEIHRALVKLTKRDSVTRLKGLQELEHLLHAAASFPSASSGSSAAASRSASSASSAGASATEADNPFFQDVAEGILSQFVYVYGRLALWDAERRIRAGVNRCLALIAARARKVLAPHLRLLLPYWFAASHDEASDVALAAQQALELAFPSASASAASGLSAASSVASAAAGCFRGFVGRHARLVAALTHCREAIFAEYLQLLATDVRGLTALIYGDKGAQKKGAVADAKQDEEAEDRYDRTLRCVLLAFGHLARLLAATSLAKKEAPQEACMLGGWAKDFEPLFSVGAQTGLVRFLAPTAFRLSVRQAALASLHAIVKTFSQAGLPLPLPPQATTSLFASLGLTGGTGGKHDKALKTKEKRKAASAAAAACPAGAAAGEAADGAAHAASAPLSLAARAAYARDHEVFPLPLLPKSFYSAVFSALADRLLCASRMTAYWSESRAAAALSARGGGAPGDLEGEKVGAQRTHSAVADRGRKTSAAACEGGGGVAPQDGVAERSADGESDAAAVEKEVFDAHAKVVEQQVTLLLPKLLAAVRHGGYSASASFYDALLPLLAALPCEVLLHSQEGRAFVVSLLGDCALLQPLLGLPATARASGASGKAKRLALLPFACAVAGHTWLAAEGDRGKARPGAADGAQARETETPKAALEGVAGEGKLSQAADQSGDRRSTRPGQSRETKAGLSSDPASSPSQVVSVLPYPGARALLTSHYTTLLFLLQKRLLPLLPLQRTPSEATAASASSRHASASRPSAPPPSGADGEQPSLSGLDEDQKDLLRLAVARAVALPLCFLFFPSRRSAAAMPPLLLSRLRDQCVGGAAAAESESHADAHARRVSSDADEEFPVRWHDDGDRQAYRGALVPTLSWFTEEVFKRRLAGAEALVLSPLFACLAEHAQGLLTAAAAGSPSASLALHGSVARAMAEEESSACLVLGPEEKECLMRALALFSQTVLPLFAALREAARQGLTSASAAPAASPLSPRAAASPAAQVSLASFAADLRALQGRGLALLLRLLREILVAQCRRVSDPSPDEGDLAQPGASELRPARGVERGDDETLDLVYRDCARAVLAALWQSLESSCGADESGEARVGATRGECEPEGLGPLSLLLGDRAAHGIAEDGDGGVVHLLGFLVRACAEGMARAFSAPAHPGAAAGGSKLSPAERSLFSSLLAQWDVARLFVDDLLLPLFSRVQAQARGESRDAAPPLADSSAFACAWRGLVAVLLPPSPASGGRGVSCPEGDQSEGAPVSGSGTEASDLLPQLRSWQESFALGLLHRLWKGLRRPAGAAPSGHSPSAGESHHARAEACAGEEAALEKSLLASAQFALAAPAPWAQEGAGVSAVLAWSPTRSRLHQLVAQELLPDYVELLKETLVYASGGGTTEELDREQDAEAGAASNAVQGQALEAPMIRVKTEEAVLMLTGVCLRALHQLYVDQADVCQASQEKRGSSSSLVPQADSKKLSLYVEATARTRAELLGVLFPLVTEATVPVLLSRLPAPSPTSHSSLPPSAALTASVSVADASAVAALSEWAAGLLVFHLLQHRALETADGSSSQSLASRASSSAAELLAALAARLPAPAVEQLLSLLRAALAFPRASLSSPVFEPAPAARLLRDVGEAAAEGGAAEQAQADEPGRLLLRVSAATVHSWAICLAALGKALFVREAAPRLLAHAWESETSSRTHSMHHGLDVFALLLRLPAPGPAQLRSRSTPATGGCLAPPTPYSSDSQSAGASAQGASEMVSLFRDAKEAFQGAHQLALVHSCFLAFLDAWRALCAAPDSSPHASGEATDRALFLLSPELLKAEPGSSNSGRVAALLLLLFASARVSIEPDLAVSSFASRAATAVEASECSGASRSFSALPEMCFPRSFEFARRRERVESLLSIAMPALVTTVLREGPHNALPDPESLANALRYGADQAVQAPSSSPSSLFSALFWQLLLHCEAEGDYAGDEGEPVRASSATSPPASGTASAIGPCMLRAATNSALRVFLALSKISAEDSEASVERAAAGLQALRGAFEFLRWVFRASLATAKVRAAAQGGQAKESICAAENSAENASAAVPISYPSALAVQVAADALQDFLRALGSAAGEGTGGEEEDSRRALCVLLSEEAEKTQRVLLDLLRTHAARLPLHAPVDVVETRASSKNSGTLLREGALARVVASLVSALLTISSLGRELGEAARASGEHLPSSPPAECALSAAARERESQVLNLLQSLRSARRPLLPAIQKSLFVEEEKRAAQRDDPCETAGETLVSRDTRAAEALEDSWRRLEAVDAACGLRLVLRASAAAPPHSPLEGGQSVEVADSSERDFESERLSDEAFLREALRLANGVLEASNRCQRAARARQGSQTEAEPSAGCVSSSTTSSPGAASELRADAGRDSQAASVRSCTRDARLVPGRMGAVSHVLALAVNLLGNGAWRERNGLEVLHSQEAVATARLSKPVNRLLLLALAVRLAVLYDEAQRLHEPRGRAAASSASSAAASTALAVGKMSFGRCALTLSPYVFCSQFYDDSVCRVLRALCDSLDLSLPGLRGESDGAAADGDRGDTLAATTAVAARICGALLGCRRSPVQASLVRCLRRYPWFAYPVGETGVFPSFLSLFHRESADSSGSRAQRDGAVCKAAAATGQHDLCISRGDTFGDVFAYVAEADLCEYLCAGERTRGQGVPLSLQHGRHLLQRFELSLETSSQAEDAEDSDEGEARADANDPPSRVNDSDTPSGGRAGAARGGTSPASERERTAEGSPSAPFTIPLAREGDARPSLFGRLRGIWSSAEETEAQRTQREEGEAEEEREEARIMQEVLQAVEEARDSERTRARGQTPVAVPAQPSPASRRHACSFASVLPSLASGASLASSSPSLSPEEEGLAILGWLLQIFTGRVLAAQLIETFRDAAGALALASHSHVDKKTRSRLLGGSRRPPRSSFESSLLASGDEKAEAQLDDEEGREREELLEGVALGLRGWIIILPALLAVASGGMASDGARKGADDAPAQTCVAYLQHLFQTPPGQAALARRVLSRAQPPYASPSPSAALYDRLCTSAATSGSAPTCATCAACALLQDVAQMSLVQALIEFLCVTVLQLADEEAPRLSSDELLIIRSVLASSEDSSHNLSLSARPAAPLASGPESRRAVTPASVAEWLVPPGAELKPMKKCKKNARHAALSAEPSDALWFTRDWRVRVETEGRRDVGAATGTKAGASDAADQEEESSALQDLPLHGVVWDVANRSFLWLLASHVYYLLLQVNPEAVRRMWTRCRNGRTRRALEAFTETYVSPGLVLREVQAASQLANVFDLSLRLDARQRDLAVTYRDENGEISVTLNVIFSKNFPLQKIRPQLDLARIPGVPKSRSSRWLLAAFGAMNRSSLHAGLYVWAANLRHFFHGLEDCPICYSVVHPQHRSLPKKSCPTCKYKFHAECIYRWFRTARKTNCPLCQSPF</sequence>
<comment type="caution">
    <text evidence="17">The sequence shown here is derived from an EMBL/GenBank/DDBJ whole genome shotgun (WGS) entry which is preliminary data.</text>
</comment>
<dbReference type="InterPro" id="IPR054477">
    <property type="entry name" value="LTN1_E3_ligase_6th"/>
</dbReference>
<dbReference type="GO" id="GO:0043023">
    <property type="term" value="F:ribosomal large subunit binding"/>
    <property type="evidence" value="ECO:0007669"/>
    <property type="project" value="TreeGrafter"/>
</dbReference>
<evidence type="ECO:0000256" key="1">
    <source>
        <dbReference type="ARBA" id="ARBA00000900"/>
    </source>
</evidence>
<dbReference type="KEGG" id="bbes:BESB_048190"/>
<feature type="compositionally biased region" description="Basic and acidic residues" evidence="15">
    <location>
        <begin position="982"/>
        <end position="999"/>
    </location>
</feature>
<dbReference type="PANTHER" id="PTHR12389:SF0">
    <property type="entry name" value="E3 UBIQUITIN-PROTEIN LIGASE LISTERIN"/>
    <property type="match status" value="1"/>
</dbReference>
<feature type="region of interest" description="Disordered" evidence="15">
    <location>
        <begin position="784"/>
        <end position="853"/>
    </location>
</feature>
<dbReference type="GO" id="GO:0016567">
    <property type="term" value="P:protein ubiquitination"/>
    <property type="evidence" value="ECO:0007669"/>
    <property type="project" value="UniProtKB-UniPathway"/>
</dbReference>
<name>A0A2A9MLR4_BESBE</name>
<dbReference type="GO" id="GO:0061630">
    <property type="term" value="F:ubiquitin protein ligase activity"/>
    <property type="evidence" value="ECO:0007669"/>
    <property type="project" value="UniProtKB-EC"/>
</dbReference>
<comment type="similarity">
    <text evidence="4">Belongs to the LTN1 family.</text>
</comment>
<feature type="region of interest" description="Disordered" evidence="15">
    <location>
        <begin position="980"/>
        <end position="999"/>
    </location>
</feature>
<dbReference type="GO" id="GO:0072344">
    <property type="term" value="P:rescue of stalled ribosome"/>
    <property type="evidence" value="ECO:0007669"/>
    <property type="project" value="TreeGrafter"/>
</dbReference>
<keyword evidence="18" id="KW-1185">Reference proteome</keyword>
<keyword evidence="10" id="KW-0677">Repeat</keyword>
<feature type="compositionally biased region" description="Low complexity" evidence="15">
    <location>
        <begin position="3074"/>
        <end position="3092"/>
    </location>
</feature>
<keyword evidence="7" id="KW-0963">Cytoplasm</keyword>
<feature type="region of interest" description="Disordered" evidence="15">
    <location>
        <begin position="1"/>
        <end position="33"/>
    </location>
</feature>
<dbReference type="InterPro" id="IPR054476">
    <property type="entry name" value="Ltn1_N"/>
</dbReference>
<evidence type="ECO:0000256" key="2">
    <source>
        <dbReference type="ARBA" id="ARBA00004514"/>
    </source>
</evidence>
<dbReference type="GO" id="GO:1990112">
    <property type="term" value="C:RQC complex"/>
    <property type="evidence" value="ECO:0007669"/>
    <property type="project" value="InterPro"/>
</dbReference>
<dbReference type="GO" id="GO:0008270">
    <property type="term" value="F:zinc ion binding"/>
    <property type="evidence" value="ECO:0007669"/>
    <property type="project" value="UniProtKB-KW"/>
</dbReference>
<proteinExistence type="inferred from homology"/>
<keyword evidence="8" id="KW-0808">Transferase</keyword>
<feature type="compositionally biased region" description="Low complexity" evidence="15">
    <location>
        <begin position="135"/>
        <end position="150"/>
    </location>
</feature>
<evidence type="ECO:0000256" key="9">
    <source>
        <dbReference type="ARBA" id="ARBA00022723"/>
    </source>
</evidence>
<evidence type="ECO:0000256" key="11">
    <source>
        <dbReference type="ARBA" id="ARBA00022771"/>
    </source>
</evidence>
<protein>
    <recommendedName>
        <fullName evidence="6">E3 ubiquitin-protein ligase listerin</fullName>
        <ecNumber evidence="5">2.3.2.27</ecNumber>
    </recommendedName>
</protein>
<dbReference type="GO" id="GO:1990116">
    <property type="term" value="P:ribosome-associated ubiquitin-dependent protein catabolic process"/>
    <property type="evidence" value="ECO:0007669"/>
    <property type="project" value="InterPro"/>
</dbReference>
<feature type="region of interest" description="Disordered" evidence="15">
    <location>
        <begin position="1443"/>
        <end position="1466"/>
    </location>
</feature>
<comment type="pathway">
    <text evidence="3">Protein modification; protein ubiquitination.</text>
</comment>
<evidence type="ECO:0000256" key="14">
    <source>
        <dbReference type="PROSITE-ProRule" id="PRU00175"/>
    </source>
</evidence>
<dbReference type="SMART" id="SM01197">
    <property type="entry name" value="FANCL_C"/>
    <property type="match status" value="1"/>
</dbReference>
<feature type="compositionally biased region" description="Low complexity" evidence="15">
    <location>
        <begin position="2516"/>
        <end position="2533"/>
    </location>
</feature>
<dbReference type="EC" id="2.3.2.27" evidence="5"/>
<evidence type="ECO:0000256" key="3">
    <source>
        <dbReference type="ARBA" id="ARBA00004906"/>
    </source>
</evidence>
<dbReference type="SUPFAM" id="SSF57850">
    <property type="entry name" value="RING/U-box"/>
    <property type="match status" value="1"/>
</dbReference>
<feature type="compositionally biased region" description="Low complexity" evidence="15">
    <location>
        <begin position="90"/>
        <end position="105"/>
    </location>
</feature>
<feature type="region of interest" description="Disordered" evidence="15">
    <location>
        <begin position="2971"/>
        <end position="2994"/>
    </location>
</feature>
<gene>
    <name evidence="17" type="ORF">BESB_048190</name>
</gene>
<dbReference type="Gene3D" id="3.30.40.10">
    <property type="entry name" value="Zinc/RING finger domain, C3HC4 (zinc finger)"/>
    <property type="match status" value="1"/>
</dbReference>
<dbReference type="STRING" id="94643.A0A2A9MLR4"/>
<dbReference type="UniPathway" id="UPA00143"/>
<evidence type="ECO:0000256" key="13">
    <source>
        <dbReference type="ARBA" id="ARBA00022833"/>
    </source>
</evidence>
<feature type="region of interest" description="Disordered" evidence="15">
    <location>
        <begin position="625"/>
        <end position="658"/>
    </location>
</feature>
<feature type="compositionally biased region" description="Basic and acidic residues" evidence="15">
    <location>
        <begin position="824"/>
        <end position="839"/>
    </location>
</feature>
<evidence type="ECO:0000256" key="6">
    <source>
        <dbReference type="ARBA" id="ARBA00017157"/>
    </source>
</evidence>
<dbReference type="OrthoDB" id="6108at2759"/>
<dbReference type="FunFam" id="3.30.40.10:FF:000038">
    <property type="entry name" value="E3 ubiquitin-protein ligase listerin"/>
    <property type="match status" value="1"/>
</dbReference>
<keyword evidence="13" id="KW-0862">Zinc</keyword>
<keyword evidence="9" id="KW-0479">Metal-binding</keyword>
<dbReference type="PANTHER" id="PTHR12389">
    <property type="entry name" value="ZINC FINGER PROTEIN 294"/>
    <property type="match status" value="1"/>
</dbReference>
<feature type="region of interest" description="Disordered" evidence="15">
    <location>
        <begin position="3071"/>
        <end position="3109"/>
    </location>
</feature>
<evidence type="ECO:0000256" key="4">
    <source>
        <dbReference type="ARBA" id="ARBA00007997"/>
    </source>
</evidence>
<feature type="region of interest" description="Disordered" evidence="15">
    <location>
        <begin position="2936"/>
        <end position="2957"/>
    </location>
</feature>